<dbReference type="EMBL" id="HBGN01003794">
    <property type="protein sequence ID" value="CAD9316098.1"/>
    <property type="molecule type" value="Transcribed_RNA"/>
</dbReference>
<reference evidence="1" key="1">
    <citation type="submission" date="2021-01" db="EMBL/GenBank/DDBJ databases">
        <authorList>
            <person name="Corre E."/>
            <person name="Pelletier E."/>
            <person name="Niang G."/>
            <person name="Scheremetjew M."/>
            <person name="Finn R."/>
            <person name="Kale V."/>
            <person name="Holt S."/>
            <person name="Cochrane G."/>
            <person name="Meng A."/>
            <person name="Brown T."/>
            <person name="Cohen L."/>
        </authorList>
    </citation>
    <scope>NUCLEOTIDE SEQUENCE</scope>
    <source>
        <strain evidence="1">Pop2</strain>
    </source>
</reference>
<dbReference type="SUPFAM" id="SSF56219">
    <property type="entry name" value="DNase I-like"/>
    <property type="match status" value="1"/>
</dbReference>
<dbReference type="PANTHER" id="PTHR12121">
    <property type="entry name" value="CARBON CATABOLITE REPRESSOR PROTEIN 4"/>
    <property type="match status" value="1"/>
</dbReference>
<accession>A0A7S1YQH3</accession>
<sequence length="120" mass="14336">MVVGTTHLYWHPHYEYVKLHQTKFVLDQMNLFAKKTFLVNNKKKAVRRIPCILCGDLNSKPNSIVYEFITRGVVDGWRVAPWRMMEELEDLERDGEVIRKQEGICRKKMTKHCRKIILYL</sequence>
<protein>
    <recommendedName>
        <fullName evidence="2">Endonuclease/exonuclease/phosphatase domain-containing protein</fullName>
    </recommendedName>
</protein>
<dbReference type="Gene3D" id="3.60.10.10">
    <property type="entry name" value="Endonuclease/exonuclease/phosphatase"/>
    <property type="match status" value="1"/>
</dbReference>
<gene>
    <name evidence="1" type="ORF">DBRI1063_LOCUS2505</name>
</gene>
<organism evidence="1">
    <name type="scientific">Ditylum brightwellii</name>
    <dbReference type="NCBI Taxonomy" id="49249"/>
    <lineage>
        <taxon>Eukaryota</taxon>
        <taxon>Sar</taxon>
        <taxon>Stramenopiles</taxon>
        <taxon>Ochrophyta</taxon>
        <taxon>Bacillariophyta</taxon>
        <taxon>Mediophyceae</taxon>
        <taxon>Lithodesmiophycidae</taxon>
        <taxon>Lithodesmiales</taxon>
        <taxon>Lithodesmiaceae</taxon>
        <taxon>Ditylum</taxon>
    </lineage>
</organism>
<dbReference type="InterPro" id="IPR050410">
    <property type="entry name" value="CCR4/nocturin_mRNA_transcr"/>
</dbReference>
<dbReference type="InterPro" id="IPR036691">
    <property type="entry name" value="Endo/exonu/phosph_ase_sf"/>
</dbReference>
<evidence type="ECO:0000313" key="1">
    <source>
        <dbReference type="EMBL" id="CAD9316098.1"/>
    </source>
</evidence>
<name>A0A7S1YQH3_9STRA</name>
<dbReference type="AlphaFoldDB" id="A0A7S1YQH3"/>
<proteinExistence type="predicted"/>
<dbReference type="GO" id="GO:0000175">
    <property type="term" value="F:3'-5'-RNA exonuclease activity"/>
    <property type="evidence" value="ECO:0007669"/>
    <property type="project" value="TreeGrafter"/>
</dbReference>
<dbReference type="PANTHER" id="PTHR12121:SF34">
    <property type="entry name" value="PROTEIN ANGEL"/>
    <property type="match status" value="1"/>
</dbReference>
<evidence type="ECO:0008006" key="2">
    <source>
        <dbReference type="Google" id="ProtNLM"/>
    </source>
</evidence>